<feature type="region of interest" description="Disordered" evidence="1">
    <location>
        <begin position="1"/>
        <end position="29"/>
    </location>
</feature>
<proteinExistence type="predicted"/>
<evidence type="ECO:0000256" key="1">
    <source>
        <dbReference type="SAM" id="MobiDB-lite"/>
    </source>
</evidence>
<reference evidence="2" key="1">
    <citation type="submission" date="2018-02" db="EMBL/GenBank/DDBJ databases">
        <title>Rhizophora mucronata_Transcriptome.</title>
        <authorList>
            <person name="Meera S.P."/>
            <person name="Sreeshan A."/>
            <person name="Augustine A."/>
        </authorList>
    </citation>
    <scope>NUCLEOTIDE SEQUENCE</scope>
    <source>
        <tissue evidence="2">Leaf</tissue>
    </source>
</reference>
<name>A0A2P2KFS2_RHIMU</name>
<organism evidence="2">
    <name type="scientific">Rhizophora mucronata</name>
    <name type="common">Asiatic mangrove</name>
    <dbReference type="NCBI Taxonomy" id="61149"/>
    <lineage>
        <taxon>Eukaryota</taxon>
        <taxon>Viridiplantae</taxon>
        <taxon>Streptophyta</taxon>
        <taxon>Embryophyta</taxon>
        <taxon>Tracheophyta</taxon>
        <taxon>Spermatophyta</taxon>
        <taxon>Magnoliopsida</taxon>
        <taxon>eudicotyledons</taxon>
        <taxon>Gunneridae</taxon>
        <taxon>Pentapetalae</taxon>
        <taxon>rosids</taxon>
        <taxon>fabids</taxon>
        <taxon>Malpighiales</taxon>
        <taxon>Rhizophoraceae</taxon>
        <taxon>Rhizophora</taxon>
    </lineage>
</organism>
<sequence>MMGCTGTSSNWSYSSTRNSTYGSRQGRSCTGSPLVLIEWFPNQSRSRFSKAITEALICLLNSLLGIPGLITPYI</sequence>
<accession>A0A2P2KFS2</accession>
<feature type="compositionally biased region" description="Low complexity" evidence="1">
    <location>
        <begin position="1"/>
        <end position="21"/>
    </location>
</feature>
<dbReference type="EMBL" id="GGEC01024104">
    <property type="protein sequence ID" value="MBX04588.1"/>
    <property type="molecule type" value="Transcribed_RNA"/>
</dbReference>
<evidence type="ECO:0000313" key="2">
    <source>
        <dbReference type="EMBL" id="MBX04588.1"/>
    </source>
</evidence>
<dbReference type="AlphaFoldDB" id="A0A2P2KFS2"/>
<protein>
    <submittedName>
        <fullName evidence="2">Uncharacterized protein</fullName>
    </submittedName>
</protein>